<dbReference type="STRING" id="3635.A0A1U8KPA2"/>
<dbReference type="InterPro" id="IPR043502">
    <property type="entry name" value="DNA/RNA_pol_sf"/>
</dbReference>
<dbReference type="InterPro" id="IPR032567">
    <property type="entry name" value="RTL1-rel"/>
</dbReference>
<dbReference type="Gene3D" id="3.10.10.10">
    <property type="entry name" value="HIV Type 1 Reverse Transcriptase, subunit A, domain 1"/>
    <property type="match status" value="1"/>
</dbReference>
<accession>A0A1U8KPA2</accession>
<dbReference type="PaxDb" id="3635-A0A1U8KPA2"/>
<dbReference type="Pfam" id="PF08284">
    <property type="entry name" value="RVP_2"/>
    <property type="match status" value="1"/>
</dbReference>
<evidence type="ECO:0000313" key="2">
    <source>
        <dbReference type="RefSeq" id="XP_016704265.1"/>
    </source>
</evidence>
<dbReference type="KEGG" id="ghi:107919291"/>
<sequence>MRDSAAQSEARALTHTYAIRARKEATAPDIIAVSEKKLPVEPTDYDIQVTNPLGQNEFDVILGMNWLTKHDAVENCKEKWIDLKCETGEVISVESGNTKDNVRIISAFSAQWLMRKGNEAFLAYILDTRDSKSKLEQLLVINEFTDVFFEELLGLQPNRKVEFVTYVVLETVPISVTRYLTAPAKLKDLKTQLQELLDKGFIRPSMSP</sequence>
<dbReference type="GeneID" id="107919291"/>
<dbReference type="AlphaFoldDB" id="A0A1U8KPA2"/>
<protein>
    <submittedName>
        <fullName evidence="2">Uncharacterized protein</fullName>
    </submittedName>
</protein>
<reference evidence="1" key="1">
    <citation type="journal article" date="2020" name="Nat. Genet.">
        <title>Genomic diversifications of five Gossypium allopolyploid species and their impact on cotton improvement.</title>
        <authorList>
            <person name="Chen Z.J."/>
            <person name="Sreedasyam A."/>
            <person name="Ando A."/>
            <person name="Song Q."/>
            <person name="De Santiago L.M."/>
            <person name="Hulse-Kemp A.M."/>
            <person name="Ding M."/>
            <person name="Ye W."/>
            <person name="Kirkbride R.C."/>
            <person name="Jenkins J."/>
            <person name="Plott C."/>
            <person name="Lovell J."/>
            <person name="Lin Y.M."/>
            <person name="Vaughn R."/>
            <person name="Liu B."/>
            <person name="Simpson S."/>
            <person name="Scheffler B.E."/>
            <person name="Wen L."/>
            <person name="Saski C.A."/>
            <person name="Grover C.E."/>
            <person name="Hu G."/>
            <person name="Conover J.L."/>
            <person name="Carlson J.W."/>
            <person name="Shu S."/>
            <person name="Boston L.B."/>
            <person name="Williams M."/>
            <person name="Peterson D.G."/>
            <person name="McGee K."/>
            <person name="Jones D.C."/>
            <person name="Wendel J.F."/>
            <person name="Stelly D.M."/>
            <person name="Grimwood J."/>
            <person name="Schmutz J."/>
        </authorList>
    </citation>
    <scope>NUCLEOTIDE SEQUENCE [LARGE SCALE GENOMIC DNA]</scope>
    <source>
        <strain evidence="1">cv. TM-1</strain>
    </source>
</reference>
<dbReference type="RefSeq" id="XP_016704265.1">
    <property type="nucleotide sequence ID" value="XM_016848776.1"/>
</dbReference>
<evidence type="ECO:0000313" key="1">
    <source>
        <dbReference type="Proteomes" id="UP000818029"/>
    </source>
</evidence>
<keyword evidence="1" id="KW-1185">Reference proteome</keyword>
<dbReference type="PANTHER" id="PTHR15503:SF45">
    <property type="entry name" value="RNA-DIRECTED DNA POLYMERASE HOMOLOG"/>
    <property type="match status" value="1"/>
</dbReference>
<gene>
    <name evidence="2" type="primary">LOC107919291</name>
</gene>
<organism evidence="1 2">
    <name type="scientific">Gossypium hirsutum</name>
    <name type="common">Upland cotton</name>
    <name type="synonym">Gossypium mexicanum</name>
    <dbReference type="NCBI Taxonomy" id="3635"/>
    <lineage>
        <taxon>Eukaryota</taxon>
        <taxon>Viridiplantae</taxon>
        <taxon>Streptophyta</taxon>
        <taxon>Embryophyta</taxon>
        <taxon>Tracheophyta</taxon>
        <taxon>Spermatophyta</taxon>
        <taxon>Magnoliopsida</taxon>
        <taxon>eudicotyledons</taxon>
        <taxon>Gunneridae</taxon>
        <taxon>Pentapetalae</taxon>
        <taxon>rosids</taxon>
        <taxon>malvids</taxon>
        <taxon>Malvales</taxon>
        <taxon>Malvaceae</taxon>
        <taxon>Malvoideae</taxon>
        <taxon>Gossypium</taxon>
    </lineage>
</organism>
<dbReference type="PANTHER" id="PTHR15503">
    <property type="entry name" value="LDOC1 RELATED"/>
    <property type="match status" value="1"/>
</dbReference>
<reference evidence="2" key="2">
    <citation type="submission" date="2025-08" db="UniProtKB">
        <authorList>
            <consortium name="RefSeq"/>
        </authorList>
    </citation>
    <scope>IDENTIFICATION</scope>
</reference>
<dbReference type="Proteomes" id="UP000818029">
    <property type="component" value="Chromosome D13"/>
</dbReference>
<dbReference type="SUPFAM" id="SSF56672">
    <property type="entry name" value="DNA/RNA polymerases"/>
    <property type="match status" value="1"/>
</dbReference>
<name>A0A1U8KPA2_GOSHI</name>
<proteinExistence type="predicted"/>